<dbReference type="Proteomes" id="UP001387100">
    <property type="component" value="Unassembled WGS sequence"/>
</dbReference>
<sequence>MPARPRPSRARALAAALVAAVLVVLGAPVTGSAAAAEGTGTLLLEDAFRGTTVEDPTYRVGGARDGSPAPWSPCLTAGTSTATSPVPGCGLSPADADGAGALRLTPAEYGVNGFVLYDHPLPLRAGLDITFTSYQWGGNGADGLSFFLADGARSLTRAGGYGGALGYSNRGNADGVAGGLLGVGLDAYGNYPLETRNDDCRTSGAWTPPEGARSSDYAYHVSVRGDGEGKRGYCMLGAPADAPELRRRGAARPEAVVARVVVDPPSSAAPMVTVFLDGRQATRVPQPAALARTSTFRFGWGSSTGGQTDHHEIGMISVSSVDPMGPDLALTATSPTEPVASGAAAPLALTARVRSVSGPLPAREPVVLHADAPEGASFAAPAGTGWDCATTTPTRLRCSWTADRATRPGTTLPVLTAPLRSTVSGRQQVVAVVTSASDEPAVRADNTAGAEAVFVPGVEPVDGGEVDAAADPGPLVVALRTDARPQVVVKAGGTSRTGDVRPGTGTEVVLTPAPRTSGLLRGTVAVVDGDGRRSPQAPVVLVVRPVAPPVSGSTRSGEEVVLPAPSARSAPARSATSSSAPATRRP</sequence>
<name>A0ABU8RMV4_9ACTN</name>
<accession>A0ABU8RMV4</accession>
<gene>
    <name evidence="3" type="ORF">WDZ17_14065</name>
</gene>
<keyword evidence="2" id="KW-0732">Signal</keyword>
<evidence type="ECO:0000313" key="3">
    <source>
        <dbReference type="EMBL" id="MEJ5946419.1"/>
    </source>
</evidence>
<comment type="caution">
    <text evidence="3">The sequence shown here is derived from an EMBL/GenBank/DDBJ whole genome shotgun (WGS) entry which is preliminary data.</text>
</comment>
<feature type="compositionally biased region" description="Low complexity" evidence="1">
    <location>
        <begin position="563"/>
        <end position="586"/>
    </location>
</feature>
<keyword evidence="4" id="KW-1185">Reference proteome</keyword>
<feature type="region of interest" description="Disordered" evidence="1">
    <location>
        <begin position="547"/>
        <end position="586"/>
    </location>
</feature>
<feature type="signal peptide" evidence="2">
    <location>
        <begin position="1"/>
        <end position="35"/>
    </location>
</feature>
<dbReference type="PROSITE" id="PS51318">
    <property type="entry name" value="TAT"/>
    <property type="match status" value="1"/>
</dbReference>
<evidence type="ECO:0000313" key="4">
    <source>
        <dbReference type="Proteomes" id="UP001387100"/>
    </source>
</evidence>
<dbReference type="Gene3D" id="2.60.120.200">
    <property type="match status" value="1"/>
</dbReference>
<organism evidence="3 4">
    <name type="scientific">Pseudokineococcus basanitobsidens</name>
    <dbReference type="NCBI Taxonomy" id="1926649"/>
    <lineage>
        <taxon>Bacteria</taxon>
        <taxon>Bacillati</taxon>
        <taxon>Actinomycetota</taxon>
        <taxon>Actinomycetes</taxon>
        <taxon>Kineosporiales</taxon>
        <taxon>Kineosporiaceae</taxon>
        <taxon>Pseudokineococcus</taxon>
    </lineage>
</organism>
<evidence type="ECO:0000256" key="2">
    <source>
        <dbReference type="SAM" id="SignalP"/>
    </source>
</evidence>
<reference evidence="3 4" key="1">
    <citation type="journal article" date="2017" name="Int. J. Syst. Evol. Microbiol.">
        <title>Pseudokineococcus basanitobsidens sp. nov., isolated from volcanic rock.</title>
        <authorList>
            <person name="Lee D.W."/>
            <person name="Park M.Y."/>
            <person name="Kim J.J."/>
            <person name="Kim B.S."/>
        </authorList>
    </citation>
    <scope>NUCLEOTIDE SEQUENCE [LARGE SCALE GENOMIC DNA]</scope>
    <source>
        <strain evidence="3 4">DSM 103726</strain>
    </source>
</reference>
<dbReference type="RefSeq" id="WP_339575802.1">
    <property type="nucleotide sequence ID" value="NZ_JBBIAA010000022.1"/>
</dbReference>
<feature type="region of interest" description="Disordered" evidence="1">
    <location>
        <begin position="55"/>
        <end position="78"/>
    </location>
</feature>
<dbReference type="EMBL" id="JBBIAA010000022">
    <property type="protein sequence ID" value="MEJ5946419.1"/>
    <property type="molecule type" value="Genomic_DNA"/>
</dbReference>
<protein>
    <recommendedName>
        <fullName evidence="5">Concanavalin A-like lectin/glucanase superfamily protein</fullName>
    </recommendedName>
</protein>
<proteinExistence type="predicted"/>
<dbReference type="InterPro" id="IPR006311">
    <property type="entry name" value="TAT_signal"/>
</dbReference>
<dbReference type="InterPro" id="IPR013320">
    <property type="entry name" value="ConA-like_dom_sf"/>
</dbReference>
<evidence type="ECO:0008006" key="5">
    <source>
        <dbReference type="Google" id="ProtNLM"/>
    </source>
</evidence>
<dbReference type="SUPFAM" id="SSF49899">
    <property type="entry name" value="Concanavalin A-like lectins/glucanases"/>
    <property type="match status" value="1"/>
</dbReference>
<feature type="chain" id="PRO_5046198450" description="Concanavalin A-like lectin/glucanase superfamily protein" evidence="2">
    <location>
        <begin position="36"/>
        <end position="586"/>
    </location>
</feature>
<evidence type="ECO:0000256" key="1">
    <source>
        <dbReference type="SAM" id="MobiDB-lite"/>
    </source>
</evidence>